<gene>
    <name evidence="2" type="ORF">UFOPK2731_01162</name>
</gene>
<sequence>MSLTTFYGLGLSDSLLSVKPLLSSAPLRVAILGDSWVTPSFEESGPVHDWDAYPGALSWLTGWNVISAGVRGQGYLQIASNETYKDRIIRDLVPQHPSVIIFTGSSNDHLFPDQQIADELGRDIQALQKADPDVVIIICSPYETGGDQKAPGQNAAMKQVAKTLGVAYIDFITLPLFDQNNNGQRQLSAGHPTRLGGGHIATQLLKSLAALKN</sequence>
<organism evidence="2">
    <name type="scientific">freshwater metagenome</name>
    <dbReference type="NCBI Taxonomy" id="449393"/>
    <lineage>
        <taxon>unclassified sequences</taxon>
        <taxon>metagenomes</taxon>
        <taxon>ecological metagenomes</taxon>
    </lineage>
</organism>
<evidence type="ECO:0000313" key="2">
    <source>
        <dbReference type="EMBL" id="CAB4735854.1"/>
    </source>
</evidence>
<dbReference type="Gene3D" id="3.40.50.1110">
    <property type="entry name" value="SGNH hydrolase"/>
    <property type="match status" value="1"/>
</dbReference>
<proteinExistence type="predicted"/>
<dbReference type="EMBL" id="CAEZYO010000043">
    <property type="protein sequence ID" value="CAB4735854.1"/>
    <property type="molecule type" value="Genomic_DNA"/>
</dbReference>
<reference evidence="2" key="1">
    <citation type="submission" date="2020-05" db="EMBL/GenBank/DDBJ databases">
        <authorList>
            <person name="Chiriac C."/>
            <person name="Salcher M."/>
            <person name="Ghai R."/>
            <person name="Kavagutti S V."/>
        </authorList>
    </citation>
    <scope>NUCLEOTIDE SEQUENCE</scope>
</reference>
<dbReference type="Pfam" id="PF13472">
    <property type="entry name" value="Lipase_GDSL_2"/>
    <property type="match status" value="1"/>
</dbReference>
<feature type="domain" description="SGNH hydrolase-type esterase" evidence="1">
    <location>
        <begin position="32"/>
        <end position="196"/>
    </location>
</feature>
<accession>A0A6J6SLZ4</accession>
<dbReference type="CDD" id="cd00229">
    <property type="entry name" value="SGNH_hydrolase"/>
    <property type="match status" value="1"/>
</dbReference>
<dbReference type="AlphaFoldDB" id="A0A6J6SLZ4"/>
<name>A0A6J6SLZ4_9ZZZZ</name>
<dbReference type="InterPro" id="IPR036514">
    <property type="entry name" value="SGNH_hydro_sf"/>
</dbReference>
<dbReference type="InterPro" id="IPR013830">
    <property type="entry name" value="SGNH_hydro"/>
</dbReference>
<evidence type="ECO:0000259" key="1">
    <source>
        <dbReference type="Pfam" id="PF13472"/>
    </source>
</evidence>
<protein>
    <submittedName>
        <fullName evidence="2">Unannotated protein</fullName>
    </submittedName>
</protein>
<dbReference type="SUPFAM" id="SSF52266">
    <property type="entry name" value="SGNH hydrolase"/>
    <property type="match status" value="1"/>
</dbReference>